<feature type="transmembrane region" description="Helical" evidence="1">
    <location>
        <begin position="931"/>
        <end position="950"/>
    </location>
</feature>
<feature type="transmembrane region" description="Helical" evidence="1">
    <location>
        <begin position="801"/>
        <end position="822"/>
    </location>
</feature>
<name>A0A485LSZ3_9STRA</name>
<feature type="transmembrane region" description="Helical" evidence="1">
    <location>
        <begin position="52"/>
        <end position="73"/>
    </location>
</feature>
<accession>A0A485LSZ3</accession>
<gene>
    <name evidence="3" type="primary">Aste57867_25111</name>
    <name evidence="2" type="ORF">As57867_025033</name>
    <name evidence="3" type="ORF">ASTE57867_25111</name>
</gene>
<feature type="transmembrane region" description="Helical" evidence="1">
    <location>
        <begin position="749"/>
        <end position="765"/>
    </location>
</feature>
<dbReference type="OrthoDB" id="73567at2759"/>
<organism evidence="3 4">
    <name type="scientific">Aphanomyces stellatus</name>
    <dbReference type="NCBI Taxonomy" id="120398"/>
    <lineage>
        <taxon>Eukaryota</taxon>
        <taxon>Sar</taxon>
        <taxon>Stramenopiles</taxon>
        <taxon>Oomycota</taxon>
        <taxon>Saprolegniomycetes</taxon>
        <taxon>Saprolegniales</taxon>
        <taxon>Verrucalvaceae</taxon>
        <taxon>Aphanomyces</taxon>
    </lineage>
</organism>
<keyword evidence="1" id="KW-1133">Transmembrane helix</keyword>
<evidence type="ECO:0000313" key="2">
    <source>
        <dbReference type="EMBL" id="KAF0682812.1"/>
    </source>
</evidence>
<feature type="transmembrane region" description="Helical" evidence="1">
    <location>
        <begin position="860"/>
        <end position="882"/>
    </location>
</feature>
<evidence type="ECO:0000256" key="1">
    <source>
        <dbReference type="SAM" id="Phobius"/>
    </source>
</evidence>
<reference evidence="3 4" key="1">
    <citation type="submission" date="2019-03" db="EMBL/GenBank/DDBJ databases">
        <authorList>
            <person name="Gaulin E."/>
            <person name="Dumas B."/>
        </authorList>
    </citation>
    <scope>NUCLEOTIDE SEQUENCE [LARGE SCALE GENOMIC DNA]</scope>
    <source>
        <strain evidence="3">CBS 568.67</strain>
    </source>
</reference>
<dbReference type="EMBL" id="CAADRA010007509">
    <property type="protein sequence ID" value="VFU01742.1"/>
    <property type="molecule type" value="Genomic_DNA"/>
</dbReference>
<proteinExistence type="predicted"/>
<reference evidence="2" key="2">
    <citation type="submission" date="2019-06" db="EMBL/GenBank/DDBJ databases">
        <title>Genomics analysis of Aphanomyces spp. identifies a new class of oomycete effector associated with host adaptation.</title>
        <authorList>
            <person name="Gaulin E."/>
        </authorList>
    </citation>
    <scope>NUCLEOTIDE SEQUENCE</scope>
    <source>
        <strain evidence="2">CBS 578.67</strain>
    </source>
</reference>
<feature type="transmembrane region" description="Helical" evidence="1">
    <location>
        <begin position="710"/>
        <end position="729"/>
    </location>
</feature>
<dbReference type="EMBL" id="VJMH01007483">
    <property type="protein sequence ID" value="KAF0682812.1"/>
    <property type="molecule type" value="Genomic_DNA"/>
</dbReference>
<feature type="transmembrane region" description="Helical" evidence="1">
    <location>
        <begin position="1531"/>
        <end position="1554"/>
    </location>
</feature>
<feature type="transmembrane region" description="Helical" evidence="1">
    <location>
        <begin position="670"/>
        <end position="689"/>
    </location>
</feature>
<keyword evidence="4" id="KW-1185">Reference proteome</keyword>
<protein>
    <submittedName>
        <fullName evidence="3">Aste57867_25111 protein</fullName>
    </submittedName>
</protein>
<dbReference type="Proteomes" id="UP000332933">
    <property type="component" value="Unassembled WGS sequence"/>
</dbReference>
<feature type="transmembrane region" description="Helical" evidence="1">
    <location>
        <begin position="1642"/>
        <end position="1660"/>
    </location>
</feature>
<evidence type="ECO:0000313" key="3">
    <source>
        <dbReference type="EMBL" id="VFU01742.1"/>
    </source>
</evidence>
<evidence type="ECO:0000313" key="4">
    <source>
        <dbReference type="Proteomes" id="UP000332933"/>
    </source>
</evidence>
<keyword evidence="1" id="KW-0472">Membrane</keyword>
<feature type="transmembrane region" description="Helical" evidence="1">
    <location>
        <begin position="1697"/>
        <end position="1719"/>
    </location>
</feature>
<sequence>MAFSCELFQALPIARVVSVARRGGHCFPMRVYPQPAHPPWSNSLQTKTTPQFMFVLVGCGYLVLSLVSSIYYLDLLEPSFANDLWWSDYSSNRAQALTVDLFNALLTTHATGPVDFLATTASVDKVYVNTMSPTTDMYPTYPRRLALLEFTSVEYAVPNLRSLAAFWFGYMLTQYCWVDLHQEYELAHTAARQQRCATRYATNGAMYMETVLRNLDWDSFLQNYGGDGGMFTISIQLWLEQHPSGQLWLQHTATARNMTTIGHEVAYWKACNISYFQLQWQNGWQTGVGESIVVENALGIHQVVPVKSMPFERAFWTSAVLYWVVFNDFYYASAANRSLIRSADNSISVAPPLNFEGAFGLQDVNGDFVDQIQVFRTTVGPFLSVDTVYVPVPPTLLVYYESYQSALFARLEADVSLRVSLDAIPSVTWQPTPPSWASSNFMFYGGNPMCLHGGPLPYVQETFSFSDACTSQSTLSMATDKYSSLFAATIVGTTTFQPEAVCALQVSVVHCRDYVVDVALLVERWRSVSISPPLVQALESLNISIMQFATIVDGTNWTLLRQPLVDGSAAWTFFGWTMMYDWIQGHREVVSFEGDIMSLVLISAADTPQTFPSNANSISSATRVIYYLVVYVTAMLCVLGTCCLVGVSLLRFDIHGLNFVWFNRIVGSIWIGRPLIFFHGLTAILVLSTSQLEMVTMGLSHTRFEFAPRSWLATMIVAGEATWVLYAAQDFLSVFPNHMTPTFGPLSNFLAWITLVVLEWLWPVLPSGSIKRACSATNMDYAMDCTSGVLQIGSFQRVRTISVVLIASLGLGFVVGSIYRWFHSNESPPPRHLLGSADPYLSSPAGAINTTLPVDKVSSLMAGLVPFVWSGTEYAFDVKLWVLHGHKKKPMTTGAALTLAVQPRPASGIYGPYIDAILPPSTRQLWLKRTVVVLGMLYVVSSIVSSVSYLQVSSVALSNDLFWTAFNMTSTHAFIGTWLSQQLLLGTSNITLHLTEDNINQDGAFDKSVAVFIPSAVNFGGLVQYSELNSIEAMIVGLRSTDACLMPWIFTQYCFVDFNQQWELANSAARQARCQTMTTNGAVFLESILRNIPFQAFYSCWGVAFETAIASELRRSTAGQTWLRATTSSPKVPVADEVALWRAHNLATFNIQWQNFKQIGLINSYSILNACGTSYALTLQNKPSLFLLKQQTTFKLYWGLANDFIAVTQNSSIGIGGLSLIRSSPAFAFANRSMEAVLVENATLVSPLVASFTAFSSTIGPFGSIDVHYVACPREAKLAIRVVKDALRTTLAQNMVAQTAYNAINDPSSSLWPAPKVWTDLNFVTVGGDPLCPELAFQAGQPIFVGLLSLLSNFQCTSASRLAVLTPTREAFTASVLLANMSNASFDDVAIACVQDVTVNTACMQLMTQASAFVNTYMASHAVDVAPLIAAATLAIRRLNVELIQFGKVDATSPLVLYRTPILDPNDVGFTIFAWNFLMDWALGLREAVSFEGDYGTLAVLTEYSFPYGSHVNEAEESTSMAFYLRNTVRYVTWIMILVAAIVLLYILIGFDAIEVWNILSMHRVGSLVWVGRPLLVVRSFTAVALLSTCTLELVFNGNISYFQVVQDPWYKIILAANEVTWLVAVVDDITMALTREFTSRYAMVSSIVIWLFAVTLGFTSPMSHSMTIAKRCHVAQVDFHIVCDSGVLAIGHFARLAMIVVVVFVSNGLSYAATRILMREPPRNKINSHFVYAGARYLFTSSKWIFNGVYYMDRMSAVLNGIITLQWGAVLYGLDIKLWRVFHVDVPNQFLQSNPELAAAAQFALPLTLDLDESMQSKNLEDVQFISLEIMARGVTD</sequence>
<keyword evidence="1" id="KW-0812">Transmembrane</keyword>
<feature type="transmembrane region" description="Helical" evidence="1">
    <location>
        <begin position="624"/>
        <end position="650"/>
    </location>
</feature>